<dbReference type="InterPro" id="IPR041068">
    <property type="entry name" value="HTH_51"/>
</dbReference>
<dbReference type="Pfam" id="PF08242">
    <property type="entry name" value="Methyltransf_12"/>
    <property type="match status" value="1"/>
</dbReference>
<dbReference type="PANTHER" id="PTHR43775">
    <property type="entry name" value="FATTY ACID SYNTHASE"/>
    <property type="match status" value="1"/>
</dbReference>
<keyword evidence="3" id="KW-0489">Methyltransferase</keyword>
<dbReference type="SUPFAM" id="SSF53901">
    <property type="entry name" value="Thiolase-like"/>
    <property type="match status" value="1"/>
</dbReference>
<feature type="region of interest" description="Disordered" evidence="7">
    <location>
        <begin position="1726"/>
        <end position="1779"/>
    </location>
</feature>
<dbReference type="InterPro" id="IPR049900">
    <property type="entry name" value="PKS_mFAS_DH"/>
</dbReference>
<dbReference type="InterPro" id="IPR014030">
    <property type="entry name" value="Ketoacyl_synth_N"/>
</dbReference>
<dbReference type="SUPFAM" id="SSF52151">
    <property type="entry name" value="FabD/lysophospholipase-like"/>
    <property type="match status" value="1"/>
</dbReference>
<dbReference type="GO" id="GO:0006633">
    <property type="term" value="P:fatty acid biosynthetic process"/>
    <property type="evidence" value="ECO:0007669"/>
    <property type="project" value="TreeGrafter"/>
</dbReference>
<evidence type="ECO:0000256" key="4">
    <source>
        <dbReference type="ARBA" id="ARBA00022679"/>
    </source>
</evidence>
<dbReference type="Proteomes" id="UP000756132">
    <property type="component" value="Chromosome 12"/>
</dbReference>
<dbReference type="PROSITE" id="PS52004">
    <property type="entry name" value="KS3_2"/>
    <property type="match status" value="1"/>
</dbReference>
<evidence type="ECO:0000256" key="7">
    <source>
        <dbReference type="SAM" id="MobiDB-lite"/>
    </source>
</evidence>
<dbReference type="SMART" id="SM00827">
    <property type="entry name" value="PKS_AT"/>
    <property type="match status" value="1"/>
</dbReference>
<dbReference type="Gene3D" id="3.40.47.10">
    <property type="match status" value="1"/>
</dbReference>
<dbReference type="InterPro" id="IPR020841">
    <property type="entry name" value="PKS_Beta-ketoAc_synthase_dom"/>
</dbReference>
<evidence type="ECO:0000313" key="11">
    <source>
        <dbReference type="EMBL" id="UJO24230.1"/>
    </source>
</evidence>
<evidence type="ECO:0000256" key="5">
    <source>
        <dbReference type="ARBA" id="ARBA00023268"/>
    </source>
</evidence>
<accession>A0A9Q8PKR1</accession>
<dbReference type="RefSeq" id="XP_047768596.1">
    <property type="nucleotide sequence ID" value="XM_047913109.1"/>
</dbReference>
<feature type="region of interest" description="N-terminal hotdog fold" evidence="6">
    <location>
        <begin position="1272"/>
        <end position="1396"/>
    </location>
</feature>
<evidence type="ECO:0000259" key="10">
    <source>
        <dbReference type="PROSITE" id="PS52019"/>
    </source>
</evidence>
<keyword evidence="2" id="KW-0597">Phosphoprotein</keyword>
<feature type="domain" description="PKS/mFAS DH" evidence="10">
    <location>
        <begin position="1272"/>
        <end position="1573"/>
    </location>
</feature>
<feature type="region of interest" description="C-terminal hotdog fold" evidence="6">
    <location>
        <begin position="1423"/>
        <end position="1573"/>
    </location>
</feature>
<dbReference type="Gene3D" id="3.30.70.3290">
    <property type="match status" value="1"/>
</dbReference>
<dbReference type="CDD" id="cd00833">
    <property type="entry name" value="PKS"/>
    <property type="match status" value="1"/>
</dbReference>
<dbReference type="Pfam" id="PF18558">
    <property type="entry name" value="HTH_51"/>
    <property type="match status" value="1"/>
</dbReference>
<dbReference type="SUPFAM" id="SSF53335">
    <property type="entry name" value="S-adenosyl-L-methionine-dependent methyltransferases"/>
    <property type="match status" value="1"/>
</dbReference>
<dbReference type="GO" id="GO:0031177">
    <property type="term" value="F:phosphopantetheine binding"/>
    <property type="evidence" value="ECO:0007669"/>
    <property type="project" value="InterPro"/>
</dbReference>
<dbReference type="InterPro" id="IPR036736">
    <property type="entry name" value="ACP-like_sf"/>
</dbReference>
<dbReference type="SUPFAM" id="SSF47336">
    <property type="entry name" value="ACP-like"/>
    <property type="match status" value="1"/>
</dbReference>
<dbReference type="Pfam" id="PF16073">
    <property type="entry name" value="SAT"/>
    <property type="match status" value="1"/>
</dbReference>
<name>A0A9Q8PKR1_PASFU</name>
<evidence type="ECO:0000313" key="12">
    <source>
        <dbReference type="Proteomes" id="UP000756132"/>
    </source>
</evidence>
<dbReference type="SMART" id="SM00823">
    <property type="entry name" value="PKS_PP"/>
    <property type="match status" value="1"/>
</dbReference>
<dbReference type="GO" id="GO:0004312">
    <property type="term" value="F:fatty acid synthase activity"/>
    <property type="evidence" value="ECO:0007669"/>
    <property type="project" value="TreeGrafter"/>
</dbReference>
<feature type="domain" description="Carrier" evidence="8">
    <location>
        <begin position="1639"/>
        <end position="1713"/>
    </location>
</feature>
<reference evidence="11" key="1">
    <citation type="submission" date="2021-12" db="EMBL/GenBank/DDBJ databases">
        <authorList>
            <person name="Zaccaron A."/>
            <person name="Stergiopoulos I."/>
        </authorList>
    </citation>
    <scope>NUCLEOTIDE SEQUENCE</scope>
    <source>
        <strain evidence="11">Race5_Kim</strain>
    </source>
</reference>
<dbReference type="InterPro" id="IPR016036">
    <property type="entry name" value="Malonyl_transacylase_ACP-bd"/>
</dbReference>
<dbReference type="InterPro" id="IPR032088">
    <property type="entry name" value="SAT"/>
</dbReference>
<dbReference type="GO" id="GO:0032259">
    <property type="term" value="P:methylation"/>
    <property type="evidence" value="ECO:0007669"/>
    <property type="project" value="UniProtKB-KW"/>
</dbReference>
<evidence type="ECO:0000256" key="1">
    <source>
        <dbReference type="ARBA" id="ARBA00022450"/>
    </source>
</evidence>
<feature type="active site" description="Proton donor; for dehydratase activity" evidence="6">
    <location>
        <position position="1484"/>
    </location>
</feature>
<dbReference type="InterPro" id="IPR049551">
    <property type="entry name" value="PKS_DH_C"/>
</dbReference>
<dbReference type="InterPro" id="IPR050091">
    <property type="entry name" value="PKS_NRPS_Biosynth_Enz"/>
</dbReference>
<dbReference type="PROSITE" id="PS50075">
    <property type="entry name" value="CARRIER"/>
    <property type="match status" value="1"/>
</dbReference>
<evidence type="ECO:0000256" key="6">
    <source>
        <dbReference type="PROSITE-ProRule" id="PRU01363"/>
    </source>
</evidence>
<keyword evidence="1" id="KW-0596">Phosphopantetheine</keyword>
<dbReference type="Pfam" id="PF00109">
    <property type="entry name" value="ketoacyl-synt"/>
    <property type="match status" value="1"/>
</dbReference>
<dbReference type="InterPro" id="IPR009081">
    <property type="entry name" value="PP-bd_ACP"/>
</dbReference>
<dbReference type="InterPro" id="IPR020806">
    <property type="entry name" value="PKS_PP-bd"/>
</dbReference>
<dbReference type="InterPro" id="IPR016039">
    <property type="entry name" value="Thiolase-like"/>
</dbReference>
<feature type="compositionally biased region" description="Polar residues" evidence="7">
    <location>
        <begin position="1738"/>
        <end position="1758"/>
    </location>
</feature>
<feature type="active site" description="Proton acceptor; for dehydratase activity" evidence="6">
    <location>
        <position position="1303"/>
    </location>
</feature>
<dbReference type="InterPro" id="IPR014043">
    <property type="entry name" value="Acyl_transferase_dom"/>
</dbReference>
<evidence type="ECO:0000259" key="9">
    <source>
        <dbReference type="PROSITE" id="PS52004"/>
    </source>
</evidence>
<dbReference type="Pfam" id="PF00698">
    <property type="entry name" value="Acyl_transf_1"/>
    <property type="match status" value="1"/>
</dbReference>
<evidence type="ECO:0000256" key="2">
    <source>
        <dbReference type="ARBA" id="ARBA00022553"/>
    </source>
</evidence>
<dbReference type="Pfam" id="PF21089">
    <property type="entry name" value="PKS_DH_N"/>
    <property type="match status" value="1"/>
</dbReference>
<dbReference type="PROSITE" id="PS52019">
    <property type="entry name" value="PKS_MFAS_DH"/>
    <property type="match status" value="1"/>
</dbReference>
<dbReference type="Gene3D" id="3.40.366.10">
    <property type="entry name" value="Malonyl-Coenzyme A Acyl Carrier Protein, domain 2"/>
    <property type="match status" value="2"/>
</dbReference>
<dbReference type="Gene3D" id="3.40.50.150">
    <property type="entry name" value="Vaccinia Virus protein VP39"/>
    <property type="match status" value="1"/>
</dbReference>
<keyword evidence="12" id="KW-1185">Reference proteome</keyword>
<feature type="domain" description="Ketosynthase family 3 (KS3)" evidence="9">
    <location>
        <begin position="376"/>
        <end position="795"/>
    </location>
</feature>
<dbReference type="EMBL" id="CP090174">
    <property type="protein sequence ID" value="UJO24230.1"/>
    <property type="molecule type" value="Genomic_DNA"/>
</dbReference>
<dbReference type="InterPro" id="IPR042104">
    <property type="entry name" value="PKS_dehydratase_sf"/>
</dbReference>
<dbReference type="InterPro" id="IPR001227">
    <property type="entry name" value="Ac_transferase_dom_sf"/>
</dbReference>
<dbReference type="SUPFAM" id="SSF55048">
    <property type="entry name" value="Probable ACP-binding domain of malonyl-CoA ACP transacylase"/>
    <property type="match status" value="1"/>
</dbReference>
<dbReference type="InterPro" id="IPR013217">
    <property type="entry name" value="Methyltransf_12"/>
</dbReference>
<dbReference type="KEGG" id="ffu:CLAFUR5_13961"/>
<sequence length="2192" mass="236820">MDKPSMLAFGPQEPCPNTSTMQRLRHVLQDDPALLDMQQCIQDLPVSWNVLVEQDERLGALPGAANVAALKSWLLDSNSHEKADATANQITMPLTVIMHLVQYRQYLQQFSQTTYSSIMQNVTHGGVQGFCTGLISAHAVATMKSAKDFGACSSSAIRLALCIGAHVDLESLKNGQQVVSAIVRWSGDDGGKQVEATLARYTDAYISVVSDVSSVTVTANTSDMAAITTTLAGCGMSVKMLALTGSYHSSRNEHIAAQVRSSMGLDGNCYSLPGLLAPVRSNSTGDVLPESNAIGCIIEDILCKRSDWYNNMSRAVEPISSWPEARTTIVAFGTVEYMPSFIKSSFMVAPRRFLKEEGSFSSPITAAGEDTLHYPDHAVAVVGLACRFPGADNLDQFWDLLESGRSMHERMPADRFKTSDLRRSHDGAPFWGNFLKEVDAFDHQFFKKSSREAASMDPQQRLLLQCAYTAMESAGHFGPWPEQRARDVGVYIGACSNDYNDNVASHNPTAYSTLGTLKAFLTGRISHYFDWTGPSIVYDTACSSSAVAIDATCKAIASGECSQALAGGVSLYTSPNFYQNLDAASFLSQTGPCKPFDASADGYCRGEGVGLVVLKSLKSALADGDDIRCVIASTGVNQNRNCTGITVPHGGSQAELYQKVVSKSGFDASEVSYVEAHGTGTPVGDPIEFESITSVFAKHGSSRQSALSIASVKGSIGHLEAAAGVASLIKVCLMFQHANVPPQANFSDTNPKLANGISTQVNIPTTIRPWTAPRKIACINNYGAAGSNAAMIVAQAPVQTSSTKLHRLPHGVSYPIVISGDGVDALQANCQAIKTFAGRHQDRTQASFIPSLANALGSSQNRALSHQVVAVLPASGDIEPALSKALAAPIQSQQSKPVVLCFGGQVKSCIGLDRGMFESCLLLQSHLRQCDDIVRGLGHPSLFPSIFQTEPIEDIVQLHAMLFALQYSSAKAWLNCGLQVDAVIGHSFGQLTALTVAGGLSLGDGITLVCGRARLIKELWGPNSGDMIAIEASAQSVQKLVAAVEAEGATLEIACYNGRSSHVVVGTASSIDALEAKLPGTGFKCRRLPVTHGFHSVFTEPLLPQLRELAATVSFRTPSIPLETCTKDVSWTNATPSLIAQHTREPVFFVNAVERLSRRLGPCTWVEASTGASAPAMVKRALGDSSSHTFIHVPLGSDSALSLLSTATADLSRQNHSVRFWLTHPIQRPAYMTLNLPGHQFRGTKHWLEWKDSATTAPITRQSEFPAAQQKHELLTFQRKDQSTATFTIDPISEEFKILVEGHAVLGQPLCPAPLYTALALQAVSILAARIDNQAPEVQDLRINSPLGLDTSREIKLIVGNIDKTDRWPFTVQSSAGIGNTRSHAQGVLTFSASQGSLGSKLATFERLTGFNRIQALLEQPEAEVLKGRTTVYKAFSKAVTYAAYYKGVQAVYSHQQDACGLITVPKDEDRIKNPKLGIPVLVDNFFQIAGLHINILSELPDHQIFVCTQTERLIYGAGLCASPGSKFAVYATASRTDKEAIYDIVVFDAVTRSAVFVAVGAHFHRVAVAGLRKALEGVNQVAPQIAPGNAVEQNDSSLCPESLDQPVLTALQTSSPAPPATRRSSVPSVLVQPAVPSVNFFSKVSSLLNKVSDIPVASIRPESSLDDLGIDSLMVMEVQSEVQSQFNINIPTNDWPSLDTPGRLAEYLSQQIPGATPVTVNIRSPAVDQDSSDKTSENGSVTSSSEIDSSYPGTGATTPGVFETNEPEELVTPPKSTASIGSRAQRSFLEVQGTYDSFAAQEGFSGFWSKVYPTQKRLTLAYVVEAFAQLGCNLSSIVSGQVLPTITYLPEHASLVQQLYKILEDADLISKKHGIFCRSEVSMDPTPASEILDHIIAAFPRLTDEHRLLAVTGSRLGDCLAGKADPLRPLFMDKQNKNLLENVYTNGPMYKAITRLLGVYLLSTFSQSDVTQPIRILEIGGGTGGTTKHIISLLESQGLDFEYIFSDLSRGLVTNAEKKFASHQNMRFITMDVESPPSTEHLAKYDLILSTNCIHATKDLKRTGQHMQQMLKPGGFVCLVEFTRNIFWFDLVFGLLDGWWLFEDGREHVLADEQFWDRSLRTAGFGEVKWTGGDSEESQTLRIITAFKSSSMSAIPAPVRATTTQHRAVEASWRYRSHGRHLPPEGMQQCW</sequence>
<evidence type="ECO:0000256" key="3">
    <source>
        <dbReference type="ARBA" id="ARBA00022603"/>
    </source>
</evidence>
<dbReference type="InterPro" id="IPR049552">
    <property type="entry name" value="PKS_DH_N"/>
</dbReference>
<dbReference type="InterPro" id="IPR016035">
    <property type="entry name" value="Acyl_Trfase/lysoPLipase"/>
</dbReference>
<dbReference type="GO" id="GO:0044550">
    <property type="term" value="P:secondary metabolite biosynthetic process"/>
    <property type="evidence" value="ECO:0007669"/>
    <property type="project" value="TreeGrafter"/>
</dbReference>
<reference evidence="11" key="2">
    <citation type="journal article" date="2022" name="Microb. Genom.">
        <title>A chromosome-scale genome assembly of the tomato pathogen Cladosporium fulvum reveals a compartmentalized genome architecture and the presence of a dispensable chromosome.</title>
        <authorList>
            <person name="Zaccaron A.Z."/>
            <person name="Chen L.H."/>
            <person name="Samaras A."/>
            <person name="Stergiopoulos I."/>
        </authorList>
    </citation>
    <scope>NUCLEOTIDE SEQUENCE</scope>
    <source>
        <strain evidence="11">Race5_Kim</strain>
    </source>
</reference>
<dbReference type="OrthoDB" id="429813at2759"/>
<organism evidence="11 12">
    <name type="scientific">Passalora fulva</name>
    <name type="common">Tomato leaf mold</name>
    <name type="synonym">Cladosporium fulvum</name>
    <dbReference type="NCBI Taxonomy" id="5499"/>
    <lineage>
        <taxon>Eukaryota</taxon>
        <taxon>Fungi</taxon>
        <taxon>Dikarya</taxon>
        <taxon>Ascomycota</taxon>
        <taxon>Pezizomycotina</taxon>
        <taxon>Dothideomycetes</taxon>
        <taxon>Dothideomycetidae</taxon>
        <taxon>Mycosphaerellales</taxon>
        <taxon>Mycosphaerellaceae</taxon>
        <taxon>Fulvia</taxon>
    </lineage>
</organism>
<dbReference type="GeneID" id="71993839"/>
<proteinExistence type="predicted"/>
<protein>
    <submittedName>
        <fullName evidence="11">Non-reducing polyketide synthase pkbA</fullName>
    </submittedName>
</protein>
<dbReference type="Gene3D" id="3.10.129.110">
    <property type="entry name" value="Polyketide synthase dehydratase"/>
    <property type="match status" value="1"/>
</dbReference>
<dbReference type="Pfam" id="PF00550">
    <property type="entry name" value="PP-binding"/>
    <property type="match status" value="1"/>
</dbReference>
<dbReference type="Gene3D" id="1.10.1200.10">
    <property type="entry name" value="ACP-like"/>
    <property type="match status" value="1"/>
</dbReference>
<dbReference type="InterPro" id="IPR014031">
    <property type="entry name" value="Ketoacyl_synth_C"/>
</dbReference>
<dbReference type="SMART" id="SM00825">
    <property type="entry name" value="PKS_KS"/>
    <property type="match status" value="1"/>
</dbReference>
<dbReference type="Pfam" id="PF14765">
    <property type="entry name" value="PS-DH"/>
    <property type="match status" value="1"/>
</dbReference>
<dbReference type="PANTHER" id="PTHR43775:SF21">
    <property type="entry name" value="NON-REDUCING POLYKETIDE SYNTHASE AUSA-RELATED"/>
    <property type="match status" value="1"/>
</dbReference>
<keyword evidence="5" id="KW-0511">Multifunctional enzyme</keyword>
<keyword evidence="4" id="KW-0808">Transferase</keyword>
<dbReference type="Pfam" id="PF02801">
    <property type="entry name" value="Ketoacyl-synt_C"/>
    <property type="match status" value="1"/>
</dbReference>
<gene>
    <name evidence="11" type="ORF">CLAFUR5_13961</name>
</gene>
<dbReference type="InterPro" id="IPR029063">
    <property type="entry name" value="SAM-dependent_MTases_sf"/>
</dbReference>
<dbReference type="GO" id="GO:0008168">
    <property type="term" value="F:methyltransferase activity"/>
    <property type="evidence" value="ECO:0007669"/>
    <property type="project" value="UniProtKB-KW"/>
</dbReference>
<evidence type="ECO:0000259" key="8">
    <source>
        <dbReference type="PROSITE" id="PS50075"/>
    </source>
</evidence>